<dbReference type="Pfam" id="PF01407">
    <property type="entry name" value="Gemini_AL3"/>
    <property type="match status" value="1"/>
</dbReference>
<gene>
    <name evidence="6" type="primary">AC3</name>
</gene>
<keyword evidence="2 5" id="KW-0945">Host-virus interaction</keyword>
<dbReference type="RefSeq" id="YP_009508451.1">
    <property type="nucleotide sequence ID" value="NC_039001.1"/>
</dbReference>
<dbReference type="OrthoDB" id="13855at10239"/>
<evidence type="ECO:0000256" key="5">
    <source>
        <dbReference type="RuleBase" id="RU363029"/>
    </source>
</evidence>
<protein>
    <recommendedName>
        <fullName evidence="5">Replication enhancer</fullName>
        <shortName evidence="5">REn</shortName>
    </recommendedName>
</protein>
<organism evidence="6">
    <name type="scientific">Desmodium mottle virus</name>
    <dbReference type="NCBI Taxonomy" id="1960710"/>
    <lineage>
        <taxon>Viruses</taxon>
        <taxon>Monodnaviria</taxon>
        <taxon>Shotokuvirae</taxon>
        <taxon>Cressdnaviricota</taxon>
        <taxon>Repensiviricetes</taxon>
        <taxon>Geplafuvirales</taxon>
        <taxon>Geminiviridae</taxon>
        <taxon>Begomovirus</taxon>
        <taxon>Begomovirus desmodii</taxon>
    </lineage>
</organism>
<dbReference type="PRINTS" id="PR00231">
    <property type="entry name" value="GEMCOATAL3"/>
</dbReference>
<accession>A0A1S6GNC0</accession>
<reference evidence="6 7" key="1">
    <citation type="journal article" date="2017" name="Arch. Virol.">
        <title>Desmodium mottle virus, the first legumovirus (genus Begomovirus) from East Africa.</title>
        <authorList>
            <person name="Mollel H.G."/>
            <person name="Sseruwagi P."/>
            <person name="Ndunguru J."/>
            <person name="Alicai T."/>
            <person name="Colvin J."/>
            <person name="Navas-Castillo J."/>
            <person name="Fiallo-Olive E."/>
        </authorList>
    </citation>
    <scope>NUCLEOTIDE SEQUENCE</scope>
    <source>
        <strain evidence="6">UG4</strain>
    </source>
</reference>
<dbReference type="GO" id="GO:0016032">
    <property type="term" value="P:viral process"/>
    <property type="evidence" value="ECO:0007669"/>
    <property type="project" value="InterPro"/>
</dbReference>
<keyword evidence="7" id="KW-1185">Reference proteome</keyword>
<dbReference type="KEGG" id="vg:37619910"/>
<name>A0A1S6GNC0_9GEMI</name>
<sequence length="134" mass="15993">MDSRTKELLTPSEAERGEYIWELNNPLSFKLLREDYGVMNQPYDHLKVRIMFNHCLKKRLEIHKCFLTWTISLHSQAMNSRFFGAFKYLVKVYLKRLGVISINNVIRAVNHVLFDQLTNVIECDLQHEIKFNIY</sequence>
<dbReference type="EMBL" id="KY294724">
    <property type="protein sequence ID" value="AQS23360.1"/>
    <property type="molecule type" value="Genomic_DNA"/>
</dbReference>
<evidence type="ECO:0000256" key="1">
    <source>
        <dbReference type="ARBA" id="ARBA00009424"/>
    </source>
</evidence>
<dbReference type="EMBL" id="KY294725">
    <property type="protein sequence ID" value="AQS23368.1"/>
    <property type="molecule type" value="Genomic_DNA"/>
</dbReference>
<evidence type="ECO:0000256" key="3">
    <source>
        <dbReference type="ARBA" id="ARBA00025603"/>
    </source>
</evidence>
<comment type="function">
    <text evidence="3">Increases viral DNA accumulation. Enhances infectivity and symptom expression.</text>
</comment>
<comment type="subunit">
    <text evidence="4 5">Homooligomer. Interacts with the replication-associated protein (REP). Interacts with host proliferating cell nuclear antigen (PCNA). Interacts with host retinoblastoma-related protein 1 (RBR1), and may thereby deregulate the host cell cycle. Oligomerization and interaction with PCNA are necessary for optimal replication enhancement.</text>
</comment>
<comment type="similarity">
    <text evidence="1 5">Belongs to the geminiviridae replication enhancer protein family.</text>
</comment>
<proteinExistence type="inferred from homology"/>
<dbReference type="InterPro" id="IPR000657">
    <property type="entry name" value="Gemini_AL3"/>
</dbReference>
<evidence type="ECO:0000256" key="4">
    <source>
        <dbReference type="ARBA" id="ARBA00025955"/>
    </source>
</evidence>
<dbReference type="Proteomes" id="UP000240491">
    <property type="component" value="Genome"/>
</dbReference>
<evidence type="ECO:0000313" key="6">
    <source>
        <dbReference type="EMBL" id="AQS23360.1"/>
    </source>
</evidence>
<evidence type="ECO:0000313" key="7">
    <source>
        <dbReference type="Proteomes" id="UP000240491"/>
    </source>
</evidence>
<dbReference type="GeneID" id="37619910"/>
<evidence type="ECO:0000256" key="2">
    <source>
        <dbReference type="ARBA" id="ARBA00022581"/>
    </source>
</evidence>